<organism evidence="1">
    <name type="scientific">Blastocystis hominis</name>
    <dbReference type="NCBI Taxonomy" id="12968"/>
    <lineage>
        <taxon>Eukaryota</taxon>
        <taxon>Sar</taxon>
        <taxon>Stramenopiles</taxon>
        <taxon>Bigyra</taxon>
        <taxon>Opalozoa</taxon>
        <taxon>Opalinata</taxon>
        <taxon>Blastocystidae</taxon>
        <taxon>Blastocystis</taxon>
    </lineage>
</organism>
<dbReference type="InParanoid" id="D8M2S5"/>
<reference evidence="1" key="1">
    <citation type="submission" date="2010-02" db="EMBL/GenBank/DDBJ databases">
        <title>Sequencing and annotation of the Blastocystis hominis genome.</title>
        <authorList>
            <person name="Wincker P."/>
        </authorList>
    </citation>
    <scope>NUCLEOTIDE SEQUENCE</scope>
    <source>
        <strain evidence="1">Singapore isolate B</strain>
    </source>
</reference>
<dbReference type="EMBL" id="FN668650">
    <property type="protein sequence ID" value="CBK22648.2"/>
    <property type="molecule type" value="Genomic_DNA"/>
</dbReference>
<evidence type="ECO:0008006" key="3">
    <source>
        <dbReference type="Google" id="ProtNLM"/>
    </source>
</evidence>
<gene>
    <name evidence="1" type="ORF">GSBLH_T00002744001</name>
</gene>
<evidence type="ECO:0000313" key="2">
    <source>
        <dbReference type="Proteomes" id="UP000008312"/>
    </source>
</evidence>
<dbReference type="GeneID" id="24919887"/>
<keyword evidence="2" id="KW-1185">Reference proteome</keyword>
<protein>
    <recommendedName>
        <fullName evidence="3">Adhesin domain-containing protein</fullName>
    </recommendedName>
</protein>
<dbReference type="RefSeq" id="XP_012896696.1">
    <property type="nucleotide sequence ID" value="XM_013041242.1"/>
</dbReference>
<accession>D8M2S5</accession>
<evidence type="ECO:0000313" key="1">
    <source>
        <dbReference type="EMBL" id="CBK22648.2"/>
    </source>
</evidence>
<name>D8M2S5_BLAHO</name>
<sequence>MYFDDGLLNLMSSTLFARFFLRLPRRSARTSLYLHSQSAAMVLRNITCGSAMLVNTQGVISVKQLTLLPGSLFNMTTLTSNIVLEAPSIANGTVLGATGSGDITLKIDSARFAGRISLYARYGSILLKGSQANVVSNKGGTAFFVCLKCNASTGIIHLYSNSGNIIAYL</sequence>
<dbReference type="Proteomes" id="UP000008312">
    <property type="component" value="Unassembled WGS sequence"/>
</dbReference>
<dbReference type="AlphaFoldDB" id="D8M2S5"/>
<proteinExistence type="predicted"/>